<dbReference type="OrthoDB" id="445564at2759"/>
<evidence type="ECO:0000259" key="5">
    <source>
        <dbReference type="PROSITE" id="PS00125"/>
    </source>
</evidence>
<feature type="domain" description="Serine/threonine specific protein phosphatases" evidence="5">
    <location>
        <begin position="15"/>
        <end position="20"/>
    </location>
</feature>
<evidence type="ECO:0000256" key="1">
    <source>
        <dbReference type="ARBA" id="ARBA00001936"/>
    </source>
</evidence>
<comment type="similarity">
    <text evidence="4">Belongs to the PPP phosphatase family.</text>
</comment>
<dbReference type="GO" id="GO:0004722">
    <property type="term" value="F:protein serine/threonine phosphatase activity"/>
    <property type="evidence" value="ECO:0007669"/>
    <property type="project" value="UniProtKB-EC"/>
</dbReference>
<organism evidence="6 7">
    <name type="scientific">Fusarium sarcochroum</name>
    <dbReference type="NCBI Taxonomy" id="1208366"/>
    <lineage>
        <taxon>Eukaryota</taxon>
        <taxon>Fungi</taxon>
        <taxon>Dikarya</taxon>
        <taxon>Ascomycota</taxon>
        <taxon>Pezizomycotina</taxon>
        <taxon>Sordariomycetes</taxon>
        <taxon>Hypocreomycetidae</taxon>
        <taxon>Hypocreales</taxon>
        <taxon>Nectriaceae</taxon>
        <taxon>Fusarium</taxon>
        <taxon>Fusarium lateritium species complex</taxon>
    </lineage>
</organism>
<evidence type="ECO:0000256" key="2">
    <source>
        <dbReference type="ARBA" id="ARBA00022723"/>
    </source>
</evidence>
<comment type="caution">
    <text evidence="6">The sequence shown here is derived from an EMBL/GenBank/DDBJ whole genome shotgun (WGS) entry which is preliminary data.</text>
</comment>
<evidence type="ECO:0000256" key="3">
    <source>
        <dbReference type="ARBA" id="ARBA00023211"/>
    </source>
</evidence>
<dbReference type="Proteomes" id="UP000622797">
    <property type="component" value="Unassembled WGS sequence"/>
</dbReference>
<dbReference type="EMBL" id="JABEXW010000032">
    <property type="protein sequence ID" value="KAF4973028.1"/>
    <property type="molecule type" value="Genomic_DNA"/>
</dbReference>
<keyword evidence="2" id="KW-0479">Metal-binding</keyword>
<sequence length="175" mass="20141">MLCLKYRFSTRIFINRGNHETNYCNLEEGFLREIQGREGQSREFYDMFQKCFRALPLGVVIVTFSKAYFVVHGGIPIVDDKPLSIKKMDSIQRNTEPADKQSPISQILWNDFSDKDDWQPSKRGGWGFQVGRSALSQFLELENIESVIRSHEETPEGWKEAPGCITGKLNPSLVY</sequence>
<gene>
    <name evidence="6" type="ORF">FSARC_605</name>
</gene>
<dbReference type="SMART" id="SM00156">
    <property type="entry name" value="PP2Ac"/>
    <property type="match status" value="1"/>
</dbReference>
<reference evidence="6" key="1">
    <citation type="journal article" date="2020" name="BMC Genomics">
        <title>Correction to: Identification and distribution of gene clusters required for synthesis of sphingolipid metabolism inhibitors in diverse species of the filamentous fungus Fusarium.</title>
        <authorList>
            <person name="Kim H.S."/>
            <person name="Lohmar J.M."/>
            <person name="Busman M."/>
            <person name="Brown D.W."/>
            <person name="Naumann T.A."/>
            <person name="Divon H.H."/>
            <person name="Lysoe E."/>
            <person name="Uhlig S."/>
            <person name="Proctor R.H."/>
        </authorList>
    </citation>
    <scope>NUCLEOTIDE SEQUENCE</scope>
    <source>
        <strain evidence="6">NRRL 20472</strain>
    </source>
</reference>
<name>A0A8H4UBQ5_9HYPO</name>
<dbReference type="GO" id="GO:0046872">
    <property type="term" value="F:metal ion binding"/>
    <property type="evidence" value="ECO:0007669"/>
    <property type="project" value="UniProtKB-KW"/>
</dbReference>
<dbReference type="InterPro" id="IPR006186">
    <property type="entry name" value="Ser/Thr-sp_prot-phosphatase"/>
</dbReference>
<dbReference type="SUPFAM" id="SSF56300">
    <property type="entry name" value="Metallo-dependent phosphatases"/>
    <property type="match status" value="1"/>
</dbReference>
<protein>
    <recommendedName>
        <fullName evidence="4">Serine/threonine-protein phosphatase</fullName>
        <ecNumber evidence="4">3.1.3.16</ecNumber>
    </recommendedName>
</protein>
<dbReference type="InterPro" id="IPR051134">
    <property type="entry name" value="PPP_phosphatase"/>
</dbReference>
<accession>A0A8H4UBQ5</accession>
<dbReference type="EC" id="3.1.3.16" evidence="4"/>
<proteinExistence type="inferred from homology"/>
<dbReference type="Gene3D" id="3.60.21.10">
    <property type="match status" value="1"/>
</dbReference>
<evidence type="ECO:0000256" key="4">
    <source>
        <dbReference type="RuleBase" id="RU004273"/>
    </source>
</evidence>
<dbReference type="CDD" id="cd00144">
    <property type="entry name" value="MPP_PPP_family"/>
    <property type="match status" value="1"/>
</dbReference>
<dbReference type="PANTHER" id="PTHR45668:SF13">
    <property type="entry name" value="SERINE_THREONINE-PROTEIN PHOSPHATASE"/>
    <property type="match status" value="1"/>
</dbReference>
<reference evidence="6" key="2">
    <citation type="submission" date="2020-05" db="EMBL/GenBank/DDBJ databases">
        <authorList>
            <person name="Kim H.-S."/>
            <person name="Proctor R.H."/>
            <person name="Brown D.W."/>
        </authorList>
    </citation>
    <scope>NUCLEOTIDE SEQUENCE</scope>
    <source>
        <strain evidence="6">NRRL 20472</strain>
    </source>
</reference>
<dbReference type="InterPro" id="IPR004843">
    <property type="entry name" value="Calcineurin-like_PHP"/>
</dbReference>
<keyword evidence="7" id="KW-1185">Reference proteome</keyword>
<comment type="cofactor">
    <cofactor evidence="1">
        <name>Mn(2+)</name>
        <dbReference type="ChEBI" id="CHEBI:29035"/>
    </cofactor>
</comment>
<comment type="catalytic activity">
    <reaction evidence="4">
        <text>O-phospho-L-threonyl-[protein] + H2O = L-threonyl-[protein] + phosphate</text>
        <dbReference type="Rhea" id="RHEA:47004"/>
        <dbReference type="Rhea" id="RHEA-COMP:11060"/>
        <dbReference type="Rhea" id="RHEA-COMP:11605"/>
        <dbReference type="ChEBI" id="CHEBI:15377"/>
        <dbReference type="ChEBI" id="CHEBI:30013"/>
        <dbReference type="ChEBI" id="CHEBI:43474"/>
        <dbReference type="ChEBI" id="CHEBI:61977"/>
        <dbReference type="EC" id="3.1.3.16"/>
    </reaction>
</comment>
<dbReference type="Pfam" id="PF00149">
    <property type="entry name" value="Metallophos"/>
    <property type="match status" value="1"/>
</dbReference>
<keyword evidence="4" id="KW-0378">Hydrolase</keyword>
<evidence type="ECO:0000313" key="7">
    <source>
        <dbReference type="Proteomes" id="UP000622797"/>
    </source>
</evidence>
<evidence type="ECO:0000313" key="6">
    <source>
        <dbReference type="EMBL" id="KAF4973028.1"/>
    </source>
</evidence>
<dbReference type="InterPro" id="IPR029052">
    <property type="entry name" value="Metallo-depent_PP-like"/>
</dbReference>
<keyword evidence="3" id="KW-0464">Manganese</keyword>
<dbReference type="AlphaFoldDB" id="A0A8H4UBQ5"/>
<dbReference type="PANTHER" id="PTHR45668">
    <property type="entry name" value="SERINE/THREONINE-PROTEIN PHOSPHATASE 5-RELATED"/>
    <property type="match status" value="1"/>
</dbReference>
<dbReference type="PROSITE" id="PS00125">
    <property type="entry name" value="SER_THR_PHOSPHATASE"/>
    <property type="match status" value="1"/>
</dbReference>